<dbReference type="PANTHER" id="PTHR43630:SF1">
    <property type="entry name" value="POLY-BETA-1,6-N-ACETYL-D-GLUCOSAMINE SYNTHASE"/>
    <property type="match status" value="1"/>
</dbReference>
<dbReference type="GO" id="GO:0016757">
    <property type="term" value="F:glycosyltransferase activity"/>
    <property type="evidence" value="ECO:0007669"/>
    <property type="project" value="UniProtKB-KW"/>
</dbReference>
<reference evidence="5 6" key="1">
    <citation type="submission" date="2020-08" db="EMBL/GenBank/DDBJ databases">
        <title>Genomic Encyclopedia of Type Strains, Phase IV (KMG-IV): sequencing the most valuable type-strain genomes for metagenomic binning, comparative biology and taxonomic classification.</title>
        <authorList>
            <person name="Goeker M."/>
        </authorList>
    </citation>
    <scope>NUCLEOTIDE SEQUENCE [LARGE SCALE GENOMIC DNA]</scope>
    <source>
        <strain evidence="5 6">DSM 26718</strain>
    </source>
</reference>
<evidence type="ECO:0000313" key="6">
    <source>
        <dbReference type="Proteomes" id="UP000532746"/>
    </source>
</evidence>
<dbReference type="SUPFAM" id="SSF53448">
    <property type="entry name" value="Nucleotide-diphospho-sugar transferases"/>
    <property type="match status" value="1"/>
</dbReference>
<proteinExistence type="inferred from homology"/>
<comment type="caution">
    <text evidence="5">The sequence shown here is derived from an EMBL/GenBank/DDBJ whole genome shotgun (WGS) entry which is preliminary data.</text>
</comment>
<sequence length="410" mass="45312">MSLITLFFDGLLWALGIYLALNCAYLLFFALAGHFRQPRVAAPAQSNQAGRPARAVCVLIPAYRENSVILETTRAALRHTYSGPHTVCVIADGLQPTTVEALRNLGAQVLEVHFERSTKGKALLYALENLPRHRYQVAMVLDVDNLMGRGCLEAVNQAFEAGYQVVQAHRTAKNTDSAFALLDACNEEINNHIYRKGHFAVGLSAALIGSGMAFEFGYLRQLLQGIGETVGEDKELDFRIARDQEKICYLNSVFVYDEKVENAQVFTQQRSRWLASQLEFLKKYAAEGVEQLLDHDNFEFFNKVVQAFLVPRVLLIGVLGVLLVGSAGLSLVLPVGPSPLFWGGLLAVLAATLLISLPGRLYNRQLFAAVVRLPYALLCMVLALLRINRSKTAFLATPHRVQALDASIEH</sequence>
<feature type="transmembrane region" description="Helical" evidence="4">
    <location>
        <begin position="12"/>
        <end position="32"/>
    </location>
</feature>
<keyword evidence="2" id="KW-0328">Glycosyltransferase</keyword>
<comment type="similarity">
    <text evidence="1">Belongs to the glycosyltransferase 2 family.</text>
</comment>
<feature type="transmembrane region" description="Helical" evidence="4">
    <location>
        <begin position="313"/>
        <end position="333"/>
    </location>
</feature>
<dbReference type="RefSeq" id="WP_183403049.1">
    <property type="nucleotide sequence ID" value="NZ_JACHGG010000002.1"/>
</dbReference>
<evidence type="ECO:0000256" key="4">
    <source>
        <dbReference type="SAM" id="Phobius"/>
    </source>
</evidence>
<keyword evidence="3 5" id="KW-0808">Transferase</keyword>
<keyword evidence="4" id="KW-0472">Membrane</keyword>
<name>A0A7W9WBU0_9BACT</name>
<keyword evidence="4" id="KW-1133">Transmembrane helix</keyword>
<dbReference type="InterPro" id="IPR029044">
    <property type="entry name" value="Nucleotide-diphossugar_trans"/>
</dbReference>
<keyword evidence="6" id="KW-1185">Reference proteome</keyword>
<feature type="transmembrane region" description="Helical" evidence="4">
    <location>
        <begin position="339"/>
        <end position="359"/>
    </location>
</feature>
<dbReference type="EMBL" id="JACHGG010000002">
    <property type="protein sequence ID" value="MBB6058775.1"/>
    <property type="molecule type" value="Genomic_DNA"/>
</dbReference>
<dbReference type="Gene3D" id="3.90.550.10">
    <property type="entry name" value="Spore Coat Polysaccharide Biosynthesis Protein SpsA, Chain A"/>
    <property type="match status" value="1"/>
</dbReference>
<evidence type="ECO:0000313" key="5">
    <source>
        <dbReference type="EMBL" id="MBB6058775.1"/>
    </source>
</evidence>
<accession>A0A7W9WBU0</accession>
<gene>
    <name evidence="5" type="ORF">HNQ93_001621</name>
</gene>
<protein>
    <submittedName>
        <fullName evidence="5">Cellulose synthase/poly-beta-1,6-N-acetylglucosamine synthase-like glycosyltransferase</fullName>
    </submittedName>
</protein>
<feature type="transmembrane region" description="Helical" evidence="4">
    <location>
        <begin position="366"/>
        <end position="385"/>
    </location>
</feature>
<evidence type="ECO:0000256" key="1">
    <source>
        <dbReference type="ARBA" id="ARBA00006739"/>
    </source>
</evidence>
<organism evidence="5 6">
    <name type="scientific">Hymenobacter luteus</name>
    <dbReference type="NCBI Taxonomy" id="1411122"/>
    <lineage>
        <taxon>Bacteria</taxon>
        <taxon>Pseudomonadati</taxon>
        <taxon>Bacteroidota</taxon>
        <taxon>Cytophagia</taxon>
        <taxon>Cytophagales</taxon>
        <taxon>Hymenobacteraceae</taxon>
        <taxon>Hymenobacter</taxon>
    </lineage>
</organism>
<evidence type="ECO:0000256" key="2">
    <source>
        <dbReference type="ARBA" id="ARBA00022676"/>
    </source>
</evidence>
<dbReference type="Proteomes" id="UP000532746">
    <property type="component" value="Unassembled WGS sequence"/>
</dbReference>
<dbReference type="AlphaFoldDB" id="A0A7W9WBU0"/>
<dbReference type="Pfam" id="PF13641">
    <property type="entry name" value="Glyco_tranf_2_3"/>
    <property type="match status" value="1"/>
</dbReference>
<keyword evidence="4" id="KW-0812">Transmembrane</keyword>
<dbReference type="PANTHER" id="PTHR43630">
    <property type="entry name" value="POLY-BETA-1,6-N-ACETYL-D-GLUCOSAMINE SYNTHASE"/>
    <property type="match status" value="1"/>
</dbReference>
<evidence type="ECO:0000256" key="3">
    <source>
        <dbReference type="ARBA" id="ARBA00022679"/>
    </source>
</evidence>